<proteinExistence type="inferred from homology"/>
<evidence type="ECO:0000313" key="11">
    <source>
        <dbReference type="EMBL" id="MBB6543525.1"/>
    </source>
</evidence>
<dbReference type="InterPro" id="IPR042174">
    <property type="entry name" value="RecF_2"/>
</dbReference>
<keyword evidence="8 9" id="KW-0238">DNA-binding</keyword>
<dbReference type="PROSITE" id="PS00617">
    <property type="entry name" value="RECF_1"/>
    <property type="match status" value="1"/>
</dbReference>
<gene>
    <name evidence="9" type="primary">recF</name>
    <name evidence="11" type="ORF">HNQ55_002046</name>
</gene>
<dbReference type="Gene3D" id="3.40.50.300">
    <property type="entry name" value="P-loop containing nucleotide triphosphate hydrolases"/>
    <property type="match status" value="1"/>
</dbReference>
<name>A0A7X0TTX3_9GAMM</name>
<dbReference type="HAMAP" id="MF_00365">
    <property type="entry name" value="RecF"/>
    <property type="match status" value="1"/>
</dbReference>
<evidence type="ECO:0000256" key="7">
    <source>
        <dbReference type="ARBA" id="ARBA00022840"/>
    </source>
</evidence>
<keyword evidence="5 9" id="KW-0235">DNA replication</keyword>
<evidence type="ECO:0000256" key="8">
    <source>
        <dbReference type="ARBA" id="ARBA00023125"/>
    </source>
</evidence>
<dbReference type="GO" id="GO:0006302">
    <property type="term" value="P:double-strand break repair"/>
    <property type="evidence" value="ECO:0007669"/>
    <property type="project" value="TreeGrafter"/>
</dbReference>
<dbReference type="Gene3D" id="1.20.1050.90">
    <property type="entry name" value="RecF/RecN/SMC, N-terminal domain"/>
    <property type="match status" value="1"/>
</dbReference>
<dbReference type="GO" id="GO:0003697">
    <property type="term" value="F:single-stranded DNA binding"/>
    <property type="evidence" value="ECO:0007669"/>
    <property type="project" value="UniProtKB-UniRule"/>
</dbReference>
<dbReference type="InterPro" id="IPR003395">
    <property type="entry name" value="RecF/RecN/SMC_N"/>
</dbReference>
<dbReference type="GO" id="GO:0009432">
    <property type="term" value="P:SOS response"/>
    <property type="evidence" value="ECO:0007669"/>
    <property type="project" value="UniProtKB-UniRule"/>
</dbReference>
<sequence length="362" mass="42022">MSIVKLTTNNFRNLDNATLILHPDLNFFIGENGSGKSSLLESIFFLGHGKSFRTSKTENVVQFDQTNFVVSALNCDNKRFGLLRDTRTGSTEIKIDGVKHSKFSELAQNIAVQIITPESFKLFFGGPRERRRFVDLGMFHVKHNFSELWKEFTQILKQRNACLKRNIRGQQFDYWTEQFCFICNTIAQLRYDYLNQIKNELSKWLEILLPDYTDDITVSYLQGWNSKKDLLTILKQNEEREFEKGHSLFGAQRFDVRFQYKGLAVENLLSRGQQKLFLLALTFTQTKLIEQVKRVKPILLIDDIGAELDIHSRMAFYQSISEVNCQIFISAIDYQALEPIIPSDNNYNMFHVKHGKISAISK</sequence>
<evidence type="ECO:0000256" key="9">
    <source>
        <dbReference type="HAMAP-Rule" id="MF_00365"/>
    </source>
</evidence>
<evidence type="ECO:0000256" key="4">
    <source>
        <dbReference type="ARBA" id="ARBA00022490"/>
    </source>
</evidence>
<keyword evidence="4 9" id="KW-0963">Cytoplasm</keyword>
<dbReference type="InterPro" id="IPR018078">
    <property type="entry name" value="DNA-binding_RecF_CS"/>
</dbReference>
<evidence type="ECO:0000256" key="5">
    <source>
        <dbReference type="ARBA" id="ARBA00022705"/>
    </source>
</evidence>
<feature type="domain" description="RecF/RecN/SMC N-terminal" evidence="10">
    <location>
        <begin position="3"/>
        <end position="356"/>
    </location>
</feature>
<comment type="function">
    <text evidence="9">The RecF protein is involved in DNA metabolism; it is required for DNA replication and normal SOS inducibility. RecF binds preferentially to single-stranded, linear DNA. It also seems to bind ATP.</text>
</comment>
<protein>
    <recommendedName>
        <fullName evidence="3 9">DNA replication and repair protein RecF</fullName>
    </recommendedName>
</protein>
<evidence type="ECO:0000259" key="10">
    <source>
        <dbReference type="Pfam" id="PF02463"/>
    </source>
</evidence>
<dbReference type="NCBIfam" id="TIGR00611">
    <property type="entry name" value="recf"/>
    <property type="match status" value="1"/>
</dbReference>
<dbReference type="SUPFAM" id="SSF52540">
    <property type="entry name" value="P-loop containing nucleoside triphosphate hydrolases"/>
    <property type="match status" value="1"/>
</dbReference>
<keyword evidence="9" id="KW-0742">SOS response</keyword>
<dbReference type="RefSeq" id="WP_184424311.1">
    <property type="nucleotide sequence ID" value="NZ_AP027362.1"/>
</dbReference>
<dbReference type="PANTHER" id="PTHR32182">
    <property type="entry name" value="DNA REPLICATION AND REPAIR PROTEIN RECF"/>
    <property type="match status" value="1"/>
</dbReference>
<comment type="subcellular location">
    <subcellularLocation>
        <location evidence="1 9">Cytoplasm</location>
    </subcellularLocation>
</comment>
<keyword evidence="9" id="KW-0227">DNA damage</keyword>
<organism evidence="11 12">
    <name type="scientific">Thalassotalea piscium</name>
    <dbReference type="NCBI Taxonomy" id="1230533"/>
    <lineage>
        <taxon>Bacteria</taxon>
        <taxon>Pseudomonadati</taxon>
        <taxon>Pseudomonadota</taxon>
        <taxon>Gammaproteobacteria</taxon>
        <taxon>Alteromonadales</taxon>
        <taxon>Colwelliaceae</taxon>
        <taxon>Thalassotalea</taxon>
    </lineage>
</organism>
<keyword evidence="9" id="KW-0234">DNA repair</keyword>
<comment type="caution">
    <text evidence="11">The sequence shown here is derived from an EMBL/GenBank/DDBJ whole genome shotgun (WGS) entry which is preliminary data.</text>
</comment>
<reference evidence="11 12" key="1">
    <citation type="submission" date="2020-08" db="EMBL/GenBank/DDBJ databases">
        <title>Genomic Encyclopedia of Type Strains, Phase IV (KMG-IV): sequencing the most valuable type-strain genomes for metagenomic binning, comparative biology and taxonomic classification.</title>
        <authorList>
            <person name="Goeker M."/>
        </authorList>
    </citation>
    <scope>NUCLEOTIDE SEQUENCE [LARGE SCALE GENOMIC DNA]</scope>
    <source>
        <strain evidence="11 12">DSM 26287</strain>
    </source>
</reference>
<evidence type="ECO:0000313" key="12">
    <source>
        <dbReference type="Proteomes" id="UP000537141"/>
    </source>
</evidence>
<feature type="binding site" evidence="9">
    <location>
        <begin position="30"/>
        <end position="37"/>
    </location>
    <ligand>
        <name>ATP</name>
        <dbReference type="ChEBI" id="CHEBI:30616"/>
    </ligand>
</feature>
<dbReference type="InterPro" id="IPR027417">
    <property type="entry name" value="P-loop_NTPase"/>
</dbReference>
<evidence type="ECO:0000256" key="6">
    <source>
        <dbReference type="ARBA" id="ARBA00022741"/>
    </source>
</evidence>
<dbReference type="GO" id="GO:0005737">
    <property type="term" value="C:cytoplasm"/>
    <property type="evidence" value="ECO:0007669"/>
    <property type="project" value="UniProtKB-SubCell"/>
</dbReference>
<dbReference type="Proteomes" id="UP000537141">
    <property type="component" value="Unassembled WGS sequence"/>
</dbReference>
<accession>A0A7X0TTX3</accession>
<dbReference type="GO" id="GO:0006260">
    <property type="term" value="P:DNA replication"/>
    <property type="evidence" value="ECO:0007669"/>
    <property type="project" value="UniProtKB-UniRule"/>
</dbReference>
<dbReference type="InterPro" id="IPR001238">
    <property type="entry name" value="DNA-binding_RecF"/>
</dbReference>
<dbReference type="AlphaFoldDB" id="A0A7X0TTX3"/>
<dbReference type="GO" id="GO:0000731">
    <property type="term" value="P:DNA synthesis involved in DNA repair"/>
    <property type="evidence" value="ECO:0007669"/>
    <property type="project" value="TreeGrafter"/>
</dbReference>
<evidence type="ECO:0000256" key="1">
    <source>
        <dbReference type="ARBA" id="ARBA00004496"/>
    </source>
</evidence>
<keyword evidence="6 9" id="KW-0547">Nucleotide-binding</keyword>
<keyword evidence="12" id="KW-1185">Reference proteome</keyword>
<dbReference type="GO" id="GO:0005524">
    <property type="term" value="F:ATP binding"/>
    <property type="evidence" value="ECO:0007669"/>
    <property type="project" value="UniProtKB-UniRule"/>
</dbReference>
<keyword evidence="7 9" id="KW-0067">ATP-binding</keyword>
<evidence type="ECO:0000256" key="3">
    <source>
        <dbReference type="ARBA" id="ARBA00020170"/>
    </source>
</evidence>
<dbReference type="EMBL" id="JACHHU010000015">
    <property type="protein sequence ID" value="MBB6543525.1"/>
    <property type="molecule type" value="Genomic_DNA"/>
</dbReference>
<dbReference type="Pfam" id="PF02463">
    <property type="entry name" value="SMC_N"/>
    <property type="match status" value="1"/>
</dbReference>
<evidence type="ECO:0000256" key="2">
    <source>
        <dbReference type="ARBA" id="ARBA00008016"/>
    </source>
</evidence>
<comment type="similarity">
    <text evidence="2 9">Belongs to the RecF family.</text>
</comment>
<dbReference type="PANTHER" id="PTHR32182:SF0">
    <property type="entry name" value="DNA REPLICATION AND REPAIR PROTEIN RECF"/>
    <property type="match status" value="1"/>
</dbReference>